<name>A0ABD3UVG9_SINWO</name>
<feature type="compositionally biased region" description="Polar residues" evidence="1">
    <location>
        <begin position="16"/>
        <end position="31"/>
    </location>
</feature>
<feature type="compositionally biased region" description="Polar residues" evidence="1">
    <location>
        <begin position="291"/>
        <end position="308"/>
    </location>
</feature>
<dbReference type="AlphaFoldDB" id="A0ABD3UVG9"/>
<evidence type="ECO:0000313" key="3">
    <source>
        <dbReference type="Proteomes" id="UP001634394"/>
    </source>
</evidence>
<feature type="compositionally biased region" description="Basic and acidic residues" evidence="1">
    <location>
        <begin position="274"/>
        <end position="290"/>
    </location>
</feature>
<dbReference type="Proteomes" id="UP001634394">
    <property type="component" value="Unassembled WGS sequence"/>
</dbReference>
<reference evidence="2 3" key="1">
    <citation type="submission" date="2024-11" db="EMBL/GenBank/DDBJ databases">
        <title>Chromosome-level genome assembly of the freshwater bivalve Anodonta woodiana.</title>
        <authorList>
            <person name="Chen X."/>
        </authorList>
    </citation>
    <scope>NUCLEOTIDE SEQUENCE [LARGE SCALE GENOMIC DNA]</scope>
    <source>
        <strain evidence="2">MN2024</strain>
        <tissue evidence="2">Gills</tissue>
    </source>
</reference>
<gene>
    <name evidence="2" type="ORF">ACJMK2_015875</name>
</gene>
<proteinExistence type="predicted"/>
<protein>
    <submittedName>
        <fullName evidence="2">Uncharacterized protein</fullName>
    </submittedName>
</protein>
<feature type="compositionally biased region" description="Polar residues" evidence="1">
    <location>
        <begin position="242"/>
        <end position="271"/>
    </location>
</feature>
<comment type="caution">
    <text evidence="2">The sequence shown here is derived from an EMBL/GenBank/DDBJ whole genome shotgun (WGS) entry which is preliminary data.</text>
</comment>
<sequence>MELEKIGEVNIQVTRHQSLGKDSSKVNTANASIPKGTEQKSKPEAISYSQNKKREEGIMVNQEQKAPNNSTGIRKIIKLHPKYNYLTNKEITEELKYQGAMISKAYRMKSNHEHTSNKILLEFTEKAPLLVQFDGYIQIIMDYKNQVRFCSKCKAWGHYTSSCKNKMRCGNCGGSHNDNCTFIGLKCANCRGPHNPKDKECSYYIKEKETIKLMDEQHLSYHEAKQQTLTNRSKTNKNQHLIKTEPSQQPTQQNQGESKQTPERNPNPSHQTKNKADIERMITEAREEAKTQASEHPNNSPGKQSSPNCRKINTCIGSNRDSNLNNASNMEIHTSNTNNRDKHILIDSNSLSNLPKHEIEYFPSITILKYIRDLIDGILLISYDDVIPSIPYFKLLTEVLEKHLEKRNS</sequence>
<dbReference type="EMBL" id="JBJQND010000015">
    <property type="protein sequence ID" value="KAL3852202.1"/>
    <property type="molecule type" value="Genomic_DNA"/>
</dbReference>
<evidence type="ECO:0000256" key="1">
    <source>
        <dbReference type="SAM" id="MobiDB-lite"/>
    </source>
</evidence>
<organism evidence="2 3">
    <name type="scientific">Sinanodonta woodiana</name>
    <name type="common">Chinese pond mussel</name>
    <name type="synonym">Anodonta woodiana</name>
    <dbReference type="NCBI Taxonomy" id="1069815"/>
    <lineage>
        <taxon>Eukaryota</taxon>
        <taxon>Metazoa</taxon>
        <taxon>Spiralia</taxon>
        <taxon>Lophotrochozoa</taxon>
        <taxon>Mollusca</taxon>
        <taxon>Bivalvia</taxon>
        <taxon>Autobranchia</taxon>
        <taxon>Heteroconchia</taxon>
        <taxon>Palaeoheterodonta</taxon>
        <taxon>Unionida</taxon>
        <taxon>Unionoidea</taxon>
        <taxon>Unionidae</taxon>
        <taxon>Unioninae</taxon>
        <taxon>Sinanodonta</taxon>
    </lineage>
</organism>
<feature type="region of interest" description="Disordered" evidence="1">
    <location>
        <begin position="242"/>
        <end position="335"/>
    </location>
</feature>
<accession>A0ABD3UVG9</accession>
<keyword evidence="3" id="KW-1185">Reference proteome</keyword>
<feature type="compositionally biased region" description="Polar residues" evidence="1">
    <location>
        <begin position="315"/>
        <end position="335"/>
    </location>
</feature>
<feature type="region of interest" description="Disordered" evidence="1">
    <location>
        <begin position="16"/>
        <end position="46"/>
    </location>
</feature>
<evidence type="ECO:0000313" key="2">
    <source>
        <dbReference type="EMBL" id="KAL3852202.1"/>
    </source>
</evidence>